<dbReference type="AlphaFoldDB" id="A0A0L0FNG0"/>
<comment type="subcellular location">
    <subcellularLocation>
        <location evidence="1">Cytoplasm</location>
    </subcellularLocation>
</comment>
<gene>
    <name evidence="4" type="ORF">SARC_09218</name>
</gene>
<dbReference type="EMBL" id="KQ242507">
    <property type="protein sequence ID" value="KNC78345.1"/>
    <property type="molecule type" value="Genomic_DNA"/>
</dbReference>
<proteinExistence type="predicted"/>
<dbReference type="GO" id="GO:0005869">
    <property type="term" value="C:dynactin complex"/>
    <property type="evidence" value="ECO:0007669"/>
    <property type="project" value="InterPro"/>
</dbReference>
<dbReference type="Proteomes" id="UP000054560">
    <property type="component" value="Unassembled WGS sequence"/>
</dbReference>
<evidence type="ECO:0000313" key="5">
    <source>
        <dbReference type="Proteomes" id="UP000054560"/>
    </source>
</evidence>
<feature type="coiled-coil region" evidence="3">
    <location>
        <begin position="77"/>
        <end position="104"/>
    </location>
</feature>
<dbReference type="eggNOG" id="KOG3958">
    <property type="taxonomic scope" value="Eukaryota"/>
</dbReference>
<dbReference type="RefSeq" id="XP_014152247.1">
    <property type="nucleotide sequence ID" value="XM_014296772.1"/>
</dbReference>
<evidence type="ECO:0000256" key="1">
    <source>
        <dbReference type="ARBA" id="ARBA00004496"/>
    </source>
</evidence>
<name>A0A0L0FNG0_9EUKA</name>
<keyword evidence="3" id="KW-0175">Coiled coil</keyword>
<evidence type="ECO:0000256" key="2">
    <source>
        <dbReference type="ARBA" id="ARBA00022490"/>
    </source>
</evidence>
<evidence type="ECO:0000313" key="4">
    <source>
        <dbReference type="EMBL" id="KNC78345.1"/>
    </source>
</evidence>
<dbReference type="OrthoDB" id="4977at2759"/>
<accession>A0A0L0FNG0</accession>
<dbReference type="STRING" id="667725.A0A0L0FNG0"/>
<dbReference type="GeneID" id="25909722"/>
<reference evidence="4 5" key="1">
    <citation type="submission" date="2011-02" db="EMBL/GenBank/DDBJ databases">
        <title>The Genome Sequence of Sphaeroforma arctica JP610.</title>
        <authorList>
            <consortium name="The Broad Institute Genome Sequencing Platform"/>
            <person name="Russ C."/>
            <person name="Cuomo C."/>
            <person name="Young S.K."/>
            <person name="Zeng Q."/>
            <person name="Gargeya S."/>
            <person name="Alvarado L."/>
            <person name="Berlin A."/>
            <person name="Chapman S.B."/>
            <person name="Chen Z."/>
            <person name="Freedman E."/>
            <person name="Gellesch M."/>
            <person name="Goldberg J."/>
            <person name="Griggs A."/>
            <person name="Gujja S."/>
            <person name="Heilman E."/>
            <person name="Heiman D."/>
            <person name="Howarth C."/>
            <person name="Mehta T."/>
            <person name="Neiman D."/>
            <person name="Pearson M."/>
            <person name="Roberts A."/>
            <person name="Saif S."/>
            <person name="Shea T."/>
            <person name="Shenoy N."/>
            <person name="Sisk P."/>
            <person name="Stolte C."/>
            <person name="Sykes S."/>
            <person name="White J."/>
            <person name="Yandava C."/>
            <person name="Burger G."/>
            <person name="Gray M.W."/>
            <person name="Holland P.W.H."/>
            <person name="King N."/>
            <person name="Lang F.B.F."/>
            <person name="Roger A.J."/>
            <person name="Ruiz-Trillo I."/>
            <person name="Haas B."/>
            <person name="Nusbaum C."/>
            <person name="Birren B."/>
        </authorList>
    </citation>
    <scope>NUCLEOTIDE SEQUENCE [LARGE SCALE GENOMIC DNA]</scope>
    <source>
        <strain evidence="4 5">JP610</strain>
    </source>
</reference>
<keyword evidence="2" id="KW-0963">Cytoplasm</keyword>
<evidence type="ECO:0000256" key="3">
    <source>
        <dbReference type="SAM" id="Coils"/>
    </source>
</evidence>
<dbReference type="InterPro" id="IPR028133">
    <property type="entry name" value="Dynamitin"/>
</dbReference>
<dbReference type="GO" id="GO:0007017">
    <property type="term" value="P:microtubule-based process"/>
    <property type="evidence" value="ECO:0007669"/>
    <property type="project" value="InterPro"/>
</dbReference>
<keyword evidence="5" id="KW-1185">Reference proteome</keyword>
<organism evidence="4 5">
    <name type="scientific">Sphaeroforma arctica JP610</name>
    <dbReference type="NCBI Taxonomy" id="667725"/>
    <lineage>
        <taxon>Eukaryota</taxon>
        <taxon>Ichthyosporea</taxon>
        <taxon>Ichthyophonida</taxon>
        <taxon>Sphaeroforma</taxon>
    </lineage>
</organism>
<dbReference type="GO" id="GO:0005737">
    <property type="term" value="C:cytoplasm"/>
    <property type="evidence" value="ECO:0007669"/>
    <property type="project" value="UniProtKB-SubCell"/>
</dbReference>
<evidence type="ECO:0008006" key="6">
    <source>
        <dbReference type="Google" id="ProtNLM"/>
    </source>
</evidence>
<protein>
    <recommendedName>
        <fullName evidence="6">Dynactin subunit 2</fullName>
    </recommendedName>
</protein>
<sequence>MPHTPRYTFSQDFALPQEFYEAKAVNNTRAPSFPIEDDVEDDIEIDFQQIRNNRGKQLYDASGASVQVADKFYVKGKESLSERLNRLKAEVQLLSEDIHEAQEMDIKSQEKDHEACQTTAQLTDEVSAMVQKLSVAEKMITPNAFSDESTRRLIDKLNQYKQTSMQTAEAVDTDMSSPAPQQAEGVTYELYYKPDVAALTTGSHMADLERRLAALETVLGPNLHQSVTDLARSLGISGSDLSLSELLSTAAARFQYLDESKMMVLTKKYQQLQASAGETPRGTDSPTPVQNEKLSAAYDLLMKQDTDSRMLPDIIDRLHTLRSAHEQTVNMANTVTMFEDRQSLLLESVQHMKELLSQVDSGLKTNSQTTEANVGSLLARMDELSKRI</sequence>
<dbReference type="PANTHER" id="PTHR15346">
    <property type="entry name" value="DYNACTIN SUBUNIT"/>
    <property type="match status" value="1"/>
</dbReference>
<dbReference type="Pfam" id="PF04912">
    <property type="entry name" value="Dynamitin"/>
    <property type="match status" value="1"/>
</dbReference>